<dbReference type="AlphaFoldDB" id="A0A4Q2RJI8"/>
<dbReference type="RefSeq" id="WP_129217699.1">
    <property type="nucleotide sequence ID" value="NZ_QYBC01000002.1"/>
</dbReference>
<keyword evidence="2" id="KW-0255">Endonuclease</keyword>
<keyword evidence="2" id="KW-0378">Hydrolase</keyword>
<dbReference type="EMBL" id="QYBC01000002">
    <property type="protein sequence ID" value="RYB07131.1"/>
    <property type="molecule type" value="Genomic_DNA"/>
</dbReference>
<protein>
    <submittedName>
        <fullName evidence="2">Uma2 family endonuclease</fullName>
    </submittedName>
</protein>
<feature type="domain" description="Putative restriction endonuclease" evidence="1">
    <location>
        <begin position="14"/>
        <end position="166"/>
    </location>
</feature>
<reference evidence="2 3" key="2">
    <citation type="submission" date="2019-02" db="EMBL/GenBank/DDBJ databases">
        <title>'Lichenibacterium ramalinii' gen. nov. sp. nov., 'Lichenibacterium minor' gen. nov. sp. nov.</title>
        <authorList>
            <person name="Pankratov T."/>
        </authorList>
    </citation>
    <scope>NUCLEOTIDE SEQUENCE [LARGE SCALE GENOMIC DNA]</scope>
    <source>
        <strain evidence="2 3">RmlP001</strain>
    </source>
</reference>
<dbReference type="PANTHER" id="PTHR36558:SF1">
    <property type="entry name" value="RESTRICTION ENDONUCLEASE DOMAIN-CONTAINING PROTEIN-RELATED"/>
    <property type="match status" value="1"/>
</dbReference>
<evidence type="ECO:0000259" key="1">
    <source>
        <dbReference type="Pfam" id="PF05685"/>
    </source>
</evidence>
<dbReference type="PANTHER" id="PTHR36558">
    <property type="entry name" value="GLR1098 PROTEIN"/>
    <property type="match status" value="1"/>
</dbReference>
<dbReference type="SUPFAM" id="SSF52980">
    <property type="entry name" value="Restriction endonuclease-like"/>
    <property type="match status" value="1"/>
</dbReference>
<accession>A0A4Q2RJI8</accession>
<keyword evidence="3" id="KW-1185">Reference proteome</keyword>
<name>A0A4Q2RJI8_9HYPH</name>
<sequence>MSRPDDRSDRMSLDDFEDLLADKPHDETWELIGGRVVRMMTGARWEHHFIVQNINFALSSHLRAKASPCRVFTEAFRLKVRSQETSVVPDVMVHCGPLPPGASSLDAPTVLVEVMSDGSIGRDRGEKWQVYRKIASLRHYVLVERDKPVIEVFDRTGEAPFKERMIEGLDAVLELSALDVAIPLAEIYRDVLSA</sequence>
<evidence type="ECO:0000313" key="3">
    <source>
        <dbReference type="Proteomes" id="UP000289411"/>
    </source>
</evidence>
<dbReference type="InterPro" id="IPR008538">
    <property type="entry name" value="Uma2"/>
</dbReference>
<dbReference type="Pfam" id="PF05685">
    <property type="entry name" value="Uma2"/>
    <property type="match status" value="1"/>
</dbReference>
<reference evidence="2 3" key="1">
    <citation type="submission" date="2018-09" db="EMBL/GenBank/DDBJ databases">
        <authorList>
            <person name="Grouzdev D.S."/>
            <person name="Krutkina M.S."/>
        </authorList>
    </citation>
    <scope>NUCLEOTIDE SEQUENCE [LARGE SCALE GENOMIC DNA]</scope>
    <source>
        <strain evidence="2 3">RmlP001</strain>
    </source>
</reference>
<dbReference type="CDD" id="cd06260">
    <property type="entry name" value="DUF820-like"/>
    <property type="match status" value="1"/>
</dbReference>
<comment type="caution">
    <text evidence="2">The sequence shown here is derived from an EMBL/GenBank/DDBJ whole genome shotgun (WGS) entry which is preliminary data.</text>
</comment>
<dbReference type="Proteomes" id="UP000289411">
    <property type="component" value="Unassembled WGS sequence"/>
</dbReference>
<dbReference type="InterPro" id="IPR012296">
    <property type="entry name" value="Nuclease_put_TT1808"/>
</dbReference>
<gene>
    <name evidence="2" type="ORF">D3272_03410</name>
</gene>
<dbReference type="OrthoDB" id="155284at2"/>
<dbReference type="Gene3D" id="3.90.1570.10">
    <property type="entry name" value="tt1808, chain A"/>
    <property type="match status" value="1"/>
</dbReference>
<keyword evidence="2" id="KW-0540">Nuclease</keyword>
<dbReference type="GO" id="GO:0004519">
    <property type="term" value="F:endonuclease activity"/>
    <property type="evidence" value="ECO:0007669"/>
    <property type="project" value="UniProtKB-KW"/>
</dbReference>
<dbReference type="InterPro" id="IPR011335">
    <property type="entry name" value="Restrct_endonuc-II-like"/>
</dbReference>
<evidence type="ECO:0000313" key="2">
    <source>
        <dbReference type="EMBL" id="RYB07131.1"/>
    </source>
</evidence>
<proteinExistence type="predicted"/>
<organism evidence="2 3">
    <name type="scientific">Lichenibacterium ramalinae</name>
    <dbReference type="NCBI Taxonomy" id="2316527"/>
    <lineage>
        <taxon>Bacteria</taxon>
        <taxon>Pseudomonadati</taxon>
        <taxon>Pseudomonadota</taxon>
        <taxon>Alphaproteobacteria</taxon>
        <taxon>Hyphomicrobiales</taxon>
        <taxon>Lichenihabitantaceae</taxon>
        <taxon>Lichenibacterium</taxon>
    </lineage>
</organism>